<feature type="compositionally biased region" description="Basic and acidic residues" evidence="6">
    <location>
        <begin position="166"/>
        <end position="189"/>
    </location>
</feature>
<feature type="compositionally biased region" description="Polar residues" evidence="6">
    <location>
        <begin position="868"/>
        <end position="884"/>
    </location>
</feature>
<feature type="region of interest" description="Disordered" evidence="6">
    <location>
        <begin position="80"/>
        <end position="322"/>
    </location>
</feature>
<dbReference type="PROSITE" id="PS50103">
    <property type="entry name" value="ZF_C3H1"/>
    <property type="match status" value="1"/>
</dbReference>
<feature type="region of interest" description="Disordered" evidence="6">
    <location>
        <begin position="370"/>
        <end position="406"/>
    </location>
</feature>
<protein>
    <submittedName>
        <fullName evidence="9">RNA-binding protein 26</fullName>
    </submittedName>
</protein>
<sequence>MIIENTEAFKSWLTSRLSRMCDADPTALAKYILALVKKERTEDELREFCLDQLDVFLMKETKPFVDLLFEALKNKSYLPNSSDNLSKDIPDGQNNGAKTSPPRSSDYNTHNDSSKGGKSEMDNRSDLMNSQHDSGRSKSLGSSAVKVKSGGSPEHTHRSYRHRSRSRSDREISDGRKRSISDEKNDKNSKHAFVPSKKFKSRRHHYSKSSDDKFRDDKSDKRSSRRGKDQLSDEDGMDDRSKSISRSNSWDKARSRSRSSSRSSRSRSRERSIDDHDKSDYHSKSDSLKIQHLDHGDTDYRQKPHPGVGGPPLQSVNSYSTKRISKRCQDYDERGYCLRGDLCVYDHGTDPILVEDVSSVLNFGVVSQDRYEGTKSPKQPPPPSSPPPLPPPPPPLPPLPPPGYVPEPYNPEAPGMNVVPRVNYWVPPPVHHLAPAPHHPPPPLPPTASGIPSMLYNLNELPPPFHKAHRARELIGVPTVGNLTMDKEREKERNKEVIKAADENSENSLKSFSVSEKNKTANTIVVNEIKRKSFDYNRLGASPRKVTKKFNTNRSTLEVRKIPQHLNTISMLNSHFSKFGRIVNLQVGYDGDPEAALVQFMTDAEATAAYRCAEAILNNRFIKVFYHNPQKKEENQTTNITNEISLNTTNRTHHLQLNNSNEQTVEEPQQNVLRSNMSTIYTSKGNLSRTVFIPTAKRNIQNFNANAATPVIAIRRTKDDQRKKQDTIQKRLELHKKKQEFLRLQIEHQKVILDKLSKCKNEKEKEFLKQTIQNLNEKISTIQNDVKKDSLELKNLLKTANTQTLLTKTEAERELLDAEMDLYNKQHTGDDTGTAELLSRVNELKKKAKALGLLDNLAHSPVIGTTPRHVNSRYSSRTNPTFSHHSVDHRPKKLLITGSANKEGLMKHFMQYGNIEKVEETSMGLIVTYSTRSEAENAYIHGSKFGDIVLSVTWFHDPQLTSVQNLDHNNDSDLKQVTSPVLEGDDEEEEDEEEDSEARSWRR</sequence>
<dbReference type="InterPro" id="IPR000571">
    <property type="entry name" value="Znf_CCCH"/>
</dbReference>
<feature type="compositionally biased region" description="Pro residues" evidence="6">
    <location>
        <begin position="378"/>
        <end position="406"/>
    </location>
</feature>
<proteinExistence type="predicted"/>
<dbReference type="InterPro" id="IPR002483">
    <property type="entry name" value="PWI_dom"/>
</dbReference>
<feature type="zinc finger region" description="C3H1-type" evidence="4">
    <location>
        <begin position="322"/>
        <end position="350"/>
    </location>
</feature>
<accession>A0A8X6J194</accession>
<feature type="compositionally biased region" description="Basic residues" evidence="6">
    <location>
        <begin position="255"/>
        <end position="266"/>
    </location>
</feature>
<dbReference type="AlphaFoldDB" id="A0A8X6J194"/>
<dbReference type="OrthoDB" id="443401at2759"/>
<feature type="region of interest" description="Disordered" evidence="6">
    <location>
        <begin position="864"/>
        <end position="889"/>
    </location>
</feature>
<dbReference type="EMBL" id="BMAO01003320">
    <property type="protein sequence ID" value="GFQ87075.1"/>
    <property type="molecule type" value="Genomic_DNA"/>
</dbReference>
<gene>
    <name evidence="9" type="primary">Rbm26</name>
    <name evidence="9" type="ORF">TNCT_198011</name>
</gene>
<name>A0A8X6J194_TRICU</name>
<keyword evidence="10" id="KW-1185">Reference proteome</keyword>
<keyword evidence="4" id="KW-0863">Zinc-finger</keyword>
<dbReference type="Pfam" id="PF01480">
    <property type="entry name" value="PWI"/>
    <property type="match status" value="1"/>
</dbReference>
<feature type="compositionally biased region" description="Low complexity" evidence="6">
    <location>
        <begin position="137"/>
        <end position="152"/>
    </location>
</feature>
<dbReference type="PANTHER" id="PTHR14398:SF0">
    <property type="entry name" value="ZINC FINGER PROTEIN SWM"/>
    <property type="match status" value="1"/>
</dbReference>
<comment type="function">
    <text evidence="2">May be involved in the turnover of nuclear polyadenylated (pA+) RNA.</text>
</comment>
<feature type="compositionally biased region" description="Polar residues" evidence="6">
    <location>
        <begin position="92"/>
        <end position="111"/>
    </location>
</feature>
<evidence type="ECO:0000256" key="5">
    <source>
        <dbReference type="SAM" id="Coils"/>
    </source>
</evidence>
<evidence type="ECO:0000256" key="2">
    <source>
        <dbReference type="ARBA" id="ARBA00043866"/>
    </source>
</evidence>
<feature type="domain" description="C3H1-type" evidence="8">
    <location>
        <begin position="322"/>
        <end position="350"/>
    </location>
</feature>
<dbReference type="InterPro" id="IPR012677">
    <property type="entry name" value="Nucleotide-bd_a/b_plait_sf"/>
</dbReference>
<dbReference type="GO" id="GO:0008270">
    <property type="term" value="F:zinc ion binding"/>
    <property type="evidence" value="ECO:0007669"/>
    <property type="project" value="UniProtKB-KW"/>
</dbReference>
<feature type="compositionally biased region" description="Basic and acidic residues" evidence="6">
    <location>
        <begin position="267"/>
        <end position="302"/>
    </location>
</feature>
<evidence type="ECO:0000259" key="8">
    <source>
        <dbReference type="PROSITE" id="PS50103"/>
    </source>
</evidence>
<dbReference type="Proteomes" id="UP000887116">
    <property type="component" value="Unassembled WGS sequence"/>
</dbReference>
<dbReference type="Gene3D" id="3.30.70.330">
    <property type="match status" value="1"/>
</dbReference>
<evidence type="ECO:0000313" key="9">
    <source>
        <dbReference type="EMBL" id="GFQ87075.1"/>
    </source>
</evidence>
<evidence type="ECO:0000256" key="1">
    <source>
        <dbReference type="ARBA" id="ARBA00022884"/>
    </source>
</evidence>
<feature type="coiled-coil region" evidence="5">
    <location>
        <begin position="765"/>
        <end position="826"/>
    </location>
</feature>
<keyword evidence="4" id="KW-0479">Metal-binding</keyword>
<dbReference type="PROSITE" id="PS50102">
    <property type="entry name" value="RRM"/>
    <property type="match status" value="1"/>
</dbReference>
<evidence type="ECO:0000256" key="3">
    <source>
        <dbReference type="PROSITE-ProRule" id="PRU00176"/>
    </source>
</evidence>
<feature type="domain" description="RRM" evidence="7">
    <location>
        <begin position="555"/>
        <end position="629"/>
    </location>
</feature>
<dbReference type="GO" id="GO:0003723">
    <property type="term" value="F:RNA binding"/>
    <property type="evidence" value="ECO:0007669"/>
    <property type="project" value="UniProtKB-UniRule"/>
</dbReference>
<keyword evidence="4" id="KW-0862">Zinc</keyword>
<dbReference type="PANTHER" id="PTHR14398">
    <property type="entry name" value="RNA RECOGNITION RRM/RNP DOMAIN"/>
    <property type="match status" value="1"/>
</dbReference>
<dbReference type="FunFam" id="3.30.70.330:FF:000208">
    <property type="entry name" value="RNA-binding protein 27 isoform X2"/>
    <property type="match status" value="1"/>
</dbReference>
<dbReference type="CDD" id="cd12257">
    <property type="entry name" value="RRM1_RBM26_like"/>
    <property type="match status" value="1"/>
</dbReference>
<evidence type="ECO:0000259" key="7">
    <source>
        <dbReference type="PROSITE" id="PS50102"/>
    </source>
</evidence>
<dbReference type="InterPro" id="IPR045137">
    <property type="entry name" value="RBM26/27"/>
</dbReference>
<feature type="compositionally biased region" description="Basic residues" evidence="6">
    <location>
        <begin position="197"/>
        <end position="207"/>
    </location>
</feature>
<dbReference type="InterPro" id="IPR000504">
    <property type="entry name" value="RRM_dom"/>
</dbReference>
<evidence type="ECO:0000256" key="6">
    <source>
        <dbReference type="SAM" id="MobiDB-lite"/>
    </source>
</evidence>
<feature type="compositionally biased region" description="Basic and acidic residues" evidence="6">
    <location>
        <begin position="112"/>
        <end position="125"/>
    </location>
</feature>
<keyword evidence="1 3" id="KW-0694">RNA-binding</keyword>
<dbReference type="SUPFAM" id="SSF54928">
    <property type="entry name" value="RNA-binding domain, RBD"/>
    <property type="match status" value="1"/>
</dbReference>
<dbReference type="InterPro" id="IPR035979">
    <property type="entry name" value="RBD_domain_sf"/>
</dbReference>
<comment type="caution">
    <text evidence="9">The sequence shown here is derived from an EMBL/GenBank/DDBJ whole genome shotgun (WGS) entry which is preliminary data.</text>
</comment>
<organism evidence="9 10">
    <name type="scientific">Trichonephila clavata</name>
    <name type="common">Joro spider</name>
    <name type="synonym">Nephila clavata</name>
    <dbReference type="NCBI Taxonomy" id="2740835"/>
    <lineage>
        <taxon>Eukaryota</taxon>
        <taxon>Metazoa</taxon>
        <taxon>Ecdysozoa</taxon>
        <taxon>Arthropoda</taxon>
        <taxon>Chelicerata</taxon>
        <taxon>Arachnida</taxon>
        <taxon>Araneae</taxon>
        <taxon>Araneomorphae</taxon>
        <taxon>Entelegynae</taxon>
        <taxon>Araneoidea</taxon>
        <taxon>Nephilidae</taxon>
        <taxon>Trichonephila</taxon>
    </lineage>
</organism>
<feature type="compositionally biased region" description="Basic and acidic residues" evidence="6">
    <location>
        <begin position="208"/>
        <end position="231"/>
    </location>
</feature>
<keyword evidence="5" id="KW-0175">Coiled coil</keyword>
<feature type="region of interest" description="Disordered" evidence="6">
    <location>
        <begin position="963"/>
        <end position="1003"/>
    </location>
</feature>
<dbReference type="GO" id="GO:0005634">
    <property type="term" value="C:nucleus"/>
    <property type="evidence" value="ECO:0007669"/>
    <property type="project" value="TreeGrafter"/>
</dbReference>
<reference evidence="9" key="1">
    <citation type="submission" date="2020-07" db="EMBL/GenBank/DDBJ databases">
        <title>Multicomponent nature underlies the extraordinary mechanical properties of spider dragline silk.</title>
        <authorList>
            <person name="Kono N."/>
            <person name="Nakamura H."/>
            <person name="Mori M."/>
            <person name="Yoshida Y."/>
            <person name="Ohtoshi R."/>
            <person name="Malay A.D."/>
            <person name="Moran D.A.P."/>
            <person name="Tomita M."/>
            <person name="Numata K."/>
            <person name="Arakawa K."/>
        </authorList>
    </citation>
    <scope>NUCLEOTIDE SEQUENCE</scope>
</reference>
<evidence type="ECO:0000256" key="4">
    <source>
        <dbReference type="PROSITE-ProRule" id="PRU00723"/>
    </source>
</evidence>
<evidence type="ECO:0000313" key="10">
    <source>
        <dbReference type="Proteomes" id="UP000887116"/>
    </source>
</evidence>
<feature type="compositionally biased region" description="Acidic residues" evidence="6">
    <location>
        <begin position="983"/>
        <end position="996"/>
    </location>
</feature>